<dbReference type="RefSeq" id="WP_014737521.1">
    <property type="nucleotide sequence ID" value="NC_017954.1"/>
</dbReference>
<organism evidence="5 6">
    <name type="scientific">Thermogladius calderae (strain DSM 22663 / VKM B-2946 / 1633)</name>
    <dbReference type="NCBI Taxonomy" id="1184251"/>
    <lineage>
        <taxon>Archaea</taxon>
        <taxon>Thermoproteota</taxon>
        <taxon>Thermoprotei</taxon>
        <taxon>Desulfurococcales</taxon>
        <taxon>Desulfurococcaceae</taxon>
        <taxon>Thermogladius</taxon>
    </lineage>
</organism>
<evidence type="ECO:0000313" key="5">
    <source>
        <dbReference type="EMBL" id="AFK51271.1"/>
    </source>
</evidence>
<evidence type="ECO:0000313" key="6">
    <source>
        <dbReference type="Proteomes" id="UP000005270"/>
    </source>
</evidence>
<evidence type="ECO:0000259" key="3">
    <source>
        <dbReference type="Pfam" id="PF01467"/>
    </source>
</evidence>
<dbReference type="FunCoup" id="I3TET3">
    <property type="interactions" value="3"/>
</dbReference>
<reference evidence="5 6" key="1">
    <citation type="journal article" date="2012" name="J. Bacteriol.">
        <title>Complete genome sequence of the hyperthermophilic cellulolytic Crenarchaeon 'Thermogladius cellulolyticus' 1633.</title>
        <authorList>
            <person name="Mardanov A.V."/>
            <person name="Kochetkova T.V."/>
            <person name="Beletsky A.V."/>
            <person name="Bonch-Osmolovskaya E.A."/>
            <person name="Ravin N.V."/>
            <person name="Skryabin K.G."/>
        </authorList>
    </citation>
    <scope>NUCLEOTIDE SEQUENCE [LARGE SCALE GENOMIC DNA]</scope>
    <source>
        <strain evidence="6">DSM 22663 / VKM B-2946 / 1633</strain>
    </source>
</reference>
<feature type="domain" description="Cytidyltransferase-like" evidence="3">
    <location>
        <begin position="92"/>
        <end position="221"/>
    </location>
</feature>
<dbReference type="KEGG" id="thg:TCELL_0847"/>
<dbReference type="PANTHER" id="PTHR43793">
    <property type="entry name" value="FAD SYNTHASE"/>
    <property type="match status" value="1"/>
</dbReference>
<evidence type="ECO:0000256" key="1">
    <source>
        <dbReference type="ARBA" id="ARBA00022679"/>
    </source>
</evidence>
<dbReference type="InterPro" id="IPR023140">
    <property type="entry name" value="DUF357"/>
</dbReference>
<proteinExistence type="predicted"/>
<dbReference type="PANTHER" id="PTHR43793:SF1">
    <property type="entry name" value="FAD SYNTHASE"/>
    <property type="match status" value="1"/>
</dbReference>
<dbReference type="eggNOG" id="arCOG01222">
    <property type="taxonomic scope" value="Archaea"/>
</dbReference>
<evidence type="ECO:0000259" key="4">
    <source>
        <dbReference type="Pfam" id="PF04010"/>
    </source>
</evidence>
<name>I3TET3_THEC1</name>
<keyword evidence="1 5" id="KW-0808">Transferase</keyword>
<dbReference type="SUPFAM" id="SSF52374">
    <property type="entry name" value="Nucleotidylyl transferase"/>
    <property type="match status" value="1"/>
</dbReference>
<dbReference type="InParanoid" id="I3TET3"/>
<dbReference type="Gene3D" id="3.40.50.620">
    <property type="entry name" value="HUPs"/>
    <property type="match status" value="1"/>
</dbReference>
<dbReference type="eggNOG" id="arCOG01224">
    <property type="taxonomic scope" value="Archaea"/>
</dbReference>
<sequence length="234" mass="26180">MEERVRAYVLNVEKAISTLSSMSLDEESRGIVELARAYLSDSKYYLEKGDVFTSLACIAYAEGLLDALKRLGKAEFGWEPLSKLLARPKVLVAGAFEILHPGHLHLLKKAWELGRVHVIVARDSSIRRIKGREPVVPEQQRLEVVSAVKYVDTAVLGDEEDFLKPVEHIKPDIILLGPDQWITPEGLSDKLEGRGIRGVRVMRLPERIGDDLYSTSGIIRRVCSQIGGVKKQEL</sequence>
<dbReference type="InterPro" id="IPR050385">
    <property type="entry name" value="Archaeal_FAD_synthase"/>
</dbReference>
<gene>
    <name evidence="5" type="ordered locus">TCELL_0847</name>
</gene>
<dbReference type="InterPro" id="IPR004821">
    <property type="entry name" value="Cyt_trans-like"/>
</dbReference>
<dbReference type="GO" id="GO:0016779">
    <property type="term" value="F:nucleotidyltransferase activity"/>
    <property type="evidence" value="ECO:0007669"/>
    <property type="project" value="UniProtKB-KW"/>
</dbReference>
<evidence type="ECO:0000256" key="2">
    <source>
        <dbReference type="ARBA" id="ARBA00022695"/>
    </source>
</evidence>
<dbReference type="SUPFAM" id="SSF158372">
    <property type="entry name" value="AF1782-like"/>
    <property type="match status" value="1"/>
</dbReference>
<dbReference type="GeneID" id="13013164"/>
<dbReference type="InterPro" id="IPR014729">
    <property type="entry name" value="Rossmann-like_a/b/a_fold"/>
</dbReference>
<accession>I3TET3</accession>
<keyword evidence="6" id="KW-1185">Reference proteome</keyword>
<dbReference type="HOGENOM" id="CLU_1212640_0_0_2"/>
<protein>
    <submittedName>
        <fullName evidence="5">Glycerol-3-phosphate cytidylyltransferase</fullName>
    </submittedName>
</protein>
<dbReference type="AlphaFoldDB" id="I3TET3"/>
<dbReference type="Gene3D" id="1.20.1270.90">
    <property type="entry name" value="AF1782-like"/>
    <property type="match status" value="1"/>
</dbReference>
<dbReference type="Pfam" id="PF04010">
    <property type="entry name" value="DUF357"/>
    <property type="match status" value="1"/>
</dbReference>
<keyword evidence="2 5" id="KW-0548">Nucleotidyltransferase</keyword>
<dbReference type="EMBL" id="CP003531">
    <property type="protein sequence ID" value="AFK51271.1"/>
    <property type="molecule type" value="Genomic_DNA"/>
</dbReference>
<dbReference type="InterPro" id="IPR036809">
    <property type="entry name" value="AF1782-like_sf"/>
</dbReference>
<dbReference type="NCBIfam" id="TIGR00125">
    <property type="entry name" value="cyt_tran_rel"/>
    <property type="match status" value="1"/>
</dbReference>
<dbReference type="STRING" id="1184251.TCELL_0847"/>
<dbReference type="Pfam" id="PF01467">
    <property type="entry name" value="CTP_transf_like"/>
    <property type="match status" value="1"/>
</dbReference>
<dbReference type="Proteomes" id="UP000005270">
    <property type="component" value="Chromosome"/>
</dbReference>
<feature type="domain" description="DUF357" evidence="4">
    <location>
        <begin position="8"/>
        <end position="72"/>
    </location>
</feature>